<evidence type="ECO:0000256" key="1">
    <source>
        <dbReference type="ARBA" id="ARBA00022729"/>
    </source>
</evidence>
<name>A0ABT7PJS8_9BACT</name>
<keyword evidence="1" id="KW-0732">Signal</keyword>
<protein>
    <submittedName>
        <fullName evidence="2">Multiheme c-type cytochrome</fullName>
    </submittedName>
</protein>
<dbReference type="SUPFAM" id="SSF48695">
    <property type="entry name" value="Multiheme cytochromes"/>
    <property type="match status" value="1"/>
</dbReference>
<comment type="caution">
    <text evidence="2">The sequence shown here is derived from an EMBL/GenBank/DDBJ whole genome shotgun (WGS) entry which is preliminary data.</text>
</comment>
<dbReference type="Proteomes" id="UP001239462">
    <property type="component" value="Unassembled WGS sequence"/>
</dbReference>
<dbReference type="Gene3D" id="1.10.1130.10">
    <property type="entry name" value="Flavocytochrome C3, Chain A"/>
    <property type="match status" value="2"/>
</dbReference>
<sequence>MSQKLKWTLVAVVSIWAVALFVLLAKPKPAVVRNTPVTERIPTQISSRPSPAKTIEATPTVSRSDGYLGSDSCQECHQDYHQSWHESYHRTMTQSVNPESVPASIVDGGLIEVNGESFRFLREGDDYFVELDDPIAGGRHLKRRLVLVTGSHHMQVFWYESGYDKTPAQLQIMYYIDGDRWIPRRSAFLRPPSMEKEHELGRWNSICSNCHSTQPRTRPPQRGEVAWDTRVAEFGITCEACHGPGEAHVEGHRLRAADPQLADFDDPIVNPAGLPTDLKSDMCGQCHGMMMISIADVEQREKYFEQGRQFRPGDQIEDAPFLQLVRASKEHRDTKAFREFDSHHGVMAGHFWPDGQLRVTGRDYSGMIESKCFQDGDLSCMSCHTMHQQDKTLQHEWKDDQLKPNMRTDRACLQCHPKYEAFGSSHTHHPVSSEGSRCMNCHMPHTIYGILKSSRSHTISSPSVTTTLETGRPNACNLCHLDHTLEQTAKHLATWYDQPIPELTGHQKTTAASILQFLTGDAAQRALQVNAFQWKPAQEASGTDWLTLFLLLGMDDEYDAIRLIAERGYHTLPNATQFDYDFLQPMQRRGAVMGPQYMNVLRKKQKPNSALLIDQDGFFDRRRMEALMSRRDHTPIYLQE</sequence>
<dbReference type="InterPro" id="IPR051829">
    <property type="entry name" value="Multiheme_Cytochr_ET"/>
</dbReference>
<accession>A0ABT7PJS8</accession>
<dbReference type="PANTHER" id="PTHR35038">
    <property type="entry name" value="DISSIMILATORY SULFITE REDUCTASE SIRA"/>
    <property type="match status" value="1"/>
</dbReference>
<reference evidence="2 3" key="1">
    <citation type="submission" date="2023-06" db="EMBL/GenBank/DDBJ databases">
        <title>Roseiconus lacunae JC819 isolated from Gulf of Mannar region, Tamil Nadu.</title>
        <authorList>
            <person name="Pk S."/>
            <person name="Ch S."/>
            <person name="Ch V.R."/>
        </authorList>
    </citation>
    <scope>NUCLEOTIDE SEQUENCE [LARGE SCALE GENOMIC DNA]</scope>
    <source>
        <strain evidence="2 3">JC819</strain>
    </source>
</reference>
<organism evidence="2 3">
    <name type="scientific">Roseiconus lacunae</name>
    <dbReference type="NCBI Taxonomy" id="2605694"/>
    <lineage>
        <taxon>Bacteria</taxon>
        <taxon>Pseudomonadati</taxon>
        <taxon>Planctomycetota</taxon>
        <taxon>Planctomycetia</taxon>
        <taxon>Pirellulales</taxon>
        <taxon>Pirellulaceae</taxon>
        <taxon>Roseiconus</taxon>
    </lineage>
</organism>
<dbReference type="EMBL" id="JASZZN010000009">
    <property type="protein sequence ID" value="MDM4016526.1"/>
    <property type="molecule type" value="Genomic_DNA"/>
</dbReference>
<dbReference type="RefSeq" id="WP_289164172.1">
    <property type="nucleotide sequence ID" value="NZ_JASZZN010000009.1"/>
</dbReference>
<proteinExistence type="predicted"/>
<evidence type="ECO:0000313" key="2">
    <source>
        <dbReference type="EMBL" id="MDM4016526.1"/>
    </source>
</evidence>
<evidence type="ECO:0000313" key="3">
    <source>
        <dbReference type="Proteomes" id="UP001239462"/>
    </source>
</evidence>
<dbReference type="PANTHER" id="PTHR35038:SF8">
    <property type="entry name" value="C-TYPE POLYHEME CYTOCHROME OMCC"/>
    <property type="match status" value="1"/>
</dbReference>
<dbReference type="InterPro" id="IPR036280">
    <property type="entry name" value="Multihaem_cyt_sf"/>
</dbReference>
<keyword evidence="3" id="KW-1185">Reference proteome</keyword>
<gene>
    <name evidence="2" type="ORF">QTN89_13865</name>
</gene>